<dbReference type="EC" id="3.4.24.39" evidence="15"/>
<evidence type="ECO:0000256" key="10">
    <source>
        <dbReference type="ARBA" id="ARBA00022833"/>
    </source>
</evidence>
<keyword evidence="8 15" id="KW-0732">Signal</keyword>
<comment type="catalytic activity">
    <reaction evidence="1 15">
        <text>Preferential cleavage of bonds with hydrophobic residues in P1'. Also 3-Asn-|-Gln-4 and 8-Gly-|-Ser-9 bonds in insulin B chain.</text>
        <dbReference type="EC" id="3.4.24.39"/>
    </reaction>
</comment>
<evidence type="ECO:0000256" key="7">
    <source>
        <dbReference type="ARBA" id="ARBA00022723"/>
    </source>
</evidence>
<evidence type="ECO:0000256" key="9">
    <source>
        <dbReference type="ARBA" id="ARBA00022801"/>
    </source>
</evidence>
<evidence type="ECO:0000256" key="13">
    <source>
        <dbReference type="PIRSR" id="PIRSR601384-1"/>
    </source>
</evidence>
<evidence type="ECO:0000313" key="18">
    <source>
        <dbReference type="Proteomes" id="UP000813385"/>
    </source>
</evidence>
<sequence length="355" mass="37301">MKFIIGASLLASLASAASVDLAKRETPLDLTLELVGNTAVRASVTNSGSEPLRVLKTGSILDNLEVEKSEVFSGSEKVDFDGVRVWLDIDSLTEENFQTIAAGETVVVEFDIALDHDLSSGGEFDISSAGALSYAEADSLTLAGSAGFRSNVVHATVDGEAAAKVRRDYHEALARRAVVQSDCTGTRRTQTINGLSNCAAMARAAATAASSGPAARMTEFFKSSTAATRSTVSGVFNRIASECGSSTSGVSRQFCTDVYPGGACSGGTVAYTVPAQSYMVNCPTWFNNYAATSSACRGNSQASITLHEATHLSQIRGTSDYSCYGYTCVRSLSAAQNINHADTYHYFAQAVRANC</sequence>
<feature type="binding site" evidence="14">
    <location>
        <position position="320"/>
    </location>
    <ligand>
        <name>Zn(2+)</name>
        <dbReference type="ChEBI" id="CHEBI:29105"/>
        <note>catalytic</note>
    </ligand>
</feature>
<accession>A0A8K0X8A9</accession>
<dbReference type="InterPro" id="IPR001384">
    <property type="entry name" value="Peptidase_M35"/>
</dbReference>
<comment type="subcellular location">
    <subcellularLocation>
        <location evidence="2 15">Secreted</location>
    </subcellularLocation>
</comment>
<comment type="cofactor">
    <cofactor evidence="14 15">
        <name>Zn(2+)</name>
        <dbReference type="ChEBI" id="CHEBI:29105"/>
    </cofactor>
    <text evidence="14 15">Binds 1 zinc ion per subunit.</text>
</comment>
<comment type="similarity">
    <text evidence="3 15">Belongs to the peptidase M35 family.</text>
</comment>
<evidence type="ECO:0000256" key="15">
    <source>
        <dbReference type="RuleBase" id="RU361126"/>
    </source>
</evidence>
<feature type="binding site" evidence="14">
    <location>
        <position position="307"/>
    </location>
    <ligand>
        <name>Zn(2+)</name>
        <dbReference type="ChEBI" id="CHEBI:29105"/>
        <note>catalytic</note>
    </ligand>
</feature>
<organism evidence="17 18">
    <name type="scientific">Plectosphaerella cucumerina</name>
    <dbReference type="NCBI Taxonomy" id="40658"/>
    <lineage>
        <taxon>Eukaryota</taxon>
        <taxon>Fungi</taxon>
        <taxon>Dikarya</taxon>
        <taxon>Ascomycota</taxon>
        <taxon>Pezizomycotina</taxon>
        <taxon>Sordariomycetes</taxon>
        <taxon>Hypocreomycetidae</taxon>
        <taxon>Glomerellales</taxon>
        <taxon>Plectosphaerellaceae</taxon>
        <taxon>Plectosphaerella</taxon>
    </lineage>
</organism>
<dbReference type="GO" id="GO:0046872">
    <property type="term" value="F:metal ion binding"/>
    <property type="evidence" value="ECO:0007669"/>
    <property type="project" value="UniProtKB-KW"/>
</dbReference>
<dbReference type="Gene3D" id="3.40.390.10">
    <property type="entry name" value="Collagenase (Catalytic Domain)"/>
    <property type="match status" value="1"/>
</dbReference>
<dbReference type="Pfam" id="PF02102">
    <property type="entry name" value="Peptidase_M35"/>
    <property type="match status" value="1"/>
</dbReference>
<dbReference type="PANTHER" id="PTHR37016">
    <property type="match status" value="1"/>
</dbReference>
<evidence type="ECO:0000256" key="4">
    <source>
        <dbReference type="ARBA" id="ARBA00022525"/>
    </source>
</evidence>
<comment type="function">
    <text evidence="15">Secreted metalloproteinase that allows assimilation of proteinaceous substrates. Shows high activities on basic nuclear substrates such as histone and protamine.</text>
</comment>
<keyword evidence="5 15" id="KW-0645">Protease</keyword>
<dbReference type="GO" id="GO:0005576">
    <property type="term" value="C:extracellular region"/>
    <property type="evidence" value="ECO:0007669"/>
    <property type="project" value="UniProtKB-SubCell"/>
</dbReference>
<keyword evidence="6 15" id="KW-0165">Cleavage on pair of basic residues</keyword>
<keyword evidence="12" id="KW-0865">Zymogen</keyword>
<evidence type="ECO:0000256" key="5">
    <source>
        <dbReference type="ARBA" id="ARBA00022670"/>
    </source>
</evidence>
<evidence type="ECO:0000256" key="8">
    <source>
        <dbReference type="ARBA" id="ARBA00022729"/>
    </source>
</evidence>
<dbReference type="OrthoDB" id="412874at2759"/>
<evidence type="ECO:0000256" key="11">
    <source>
        <dbReference type="ARBA" id="ARBA00023049"/>
    </source>
</evidence>
<keyword evidence="4 15" id="KW-0964">Secreted</keyword>
<dbReference type="Proteomes" id="UP000813385">
    <property type="component" value="Unassembled WGS sequence"/>
</dbReference>
<evidence type="ECO:0000259" key="16">
    <source>
        <dbReference type="SMART" id="SM01351"/>
    </source>
</evidence>
<keyword evidence="10 14" id="KW-0862">Zinc</keyword>
<dbReference type="SUPFAM" id="SSF55486">
    <property type="entry name" value="Metalloproteases ('zincins'), catalytic domain"/>
    <property type="match status" value="1"/>
</dbReference>
<gene>
    <name evidence="17" type="ORF">B0T11DRAFT_326951</name>
</gene>
<proteinExistence type="inferred from homology"/>
<dbReference type="InterPro" id="IPR050414">
    <property type="entry name" value="Fungal_M35_metalloproteases"/>
</dbReference>
<dbReference type="PRINTS" id="PR00768">
    <property type="entry name" value="DEUTEROLYSIN"/>
</dbReference>
<dbReference type="InterPro" id="IPR029463">
    <property type="entry name" value="Lys_MEP"/>
</dbReference>
<dbReference type="InterPro" id="IPR024079">
    <property type="entry name" value="MetalloPept_cat_dom_sf"/>
</dbReference>
<dbReference type="PANTHER" id="PTHR37016:SF2">
    <property type="entry name" value="NEUTRAL PROTEASE 2 HOMOLOG SNOG_02177"/>
    <property type="match status" value="1"/>
</dbReference>
<feature type="active site" evidence="13">
    <location>
        <position position="308"/>
    </location>
</feature>
<reference evidence="17" key="1">
    <citation type="journal article" date="2021" name="Nat. Commun.">
        <title>Genetic determinants of endophytism in the Arabidopsis root mycobiome.</title>
        <authorList>
            <person name="Mesny F."/>
            <person name="Miyauchi S."/>
            <person name="Thiergart T."/>
            <person name="Pickel B."/>
            <person name="Atanasova L."/>
            <person name="Karlsson M."/>
            <person name="Huettel B."/>
            <person name="Barry K.W."/>
            <person name="Haridas S."/>
            <person name="Chen C."/>
            <person name="Bauer D."/>
            <person name="Andreopoulos W."/>
            <person name="Pangilinan J."/>
            <person name="LaButti K."/>
            <person name="Riley R."/>
            <person name="Lipzen A."/>
            <person name="Clum A."/>
            <person name="Drula E."/>
            <person name="Henrissat B."/>
            <person name="Kohler A."/>
            <person name="Grigoriev I.V."/>
            <person name="Martin F.M."/>
            <person name="Hacquard S."/>
        </authorList>
    </citation>
    <scope>NUCLEOTIDE SEQUENCE</scope>
    <source>
        <strain evidence="17">MPI-CAGE-AT-0016</strain>
    </source>
</reference>
<evidence type="ECO:0000256" key="1">
    <source>
        <dbReference type="ARBA" id="ARBA00001187"/>
    </source>
</evidence>
<feature type="binding site" evidence="14">
    <location>
        <position position="311"/>
    </location>
    <ligand>
        <name>Zn(2+)</name>
        <dbReference type="ChEBI" id="CHEBI:29105"/>
        <note>catalytic</note>
    </ligand>
</feature>
<dbReference type="SMART" id="SM01351">
    <property type="entry name" value="Aspzincin_M35"/>
    <property type="match status" value="1"/>
</dbReference>
<feature type="signal peptide" evidence="15">
    <location>
        <begin position="1"/>
        <end position="16"/>
    </location>
</feature>
<dbReference type="EMBL" id="JAGPXD010000002">
    <property type="protein sequence ID" value="KAH7368806.1"/>
    <property type="molecule type" value="Genomic_DNA"/>
</dbReference>
<keyword evidence="9 15" id="KW-0378">Hydrolase</keyword>
<name>A0A8K0X8A9_9PEZI</name>
<evidence type="ECO:0000256" key="6">
    <source>
        <dbReference type="ARBA" id="ARBA00022685"/>
    </source>
</evidence>
<evidence type="ECO:0000256" key="2">
    <source>
        <dbReference type="ARBA" id="ARBA00004613"/>
    </source>
</evidence>
<dbReference type="GO" id="GO:0004222">
    <property type="term" value="F:metalloendopeptidase activity"/>
    <property type="evidence" value="ECO:0007669"/>
    <property type="project" value="InterPro"/>
</dbReference>
<feature type="chain" id="PRO_5035487445" description="Neutral protease 2" evidence="15">
    <location>
        <begin position="17"/>
        <end position="355"/>
    </location>
</feature>
<dbReference type="AlphaFoldDB" id="A0A8K0X8A9"/>
<evidence type="ECO:0000256" key="3">
    <source>
        <dbReference type="ARBA" id="ARBA00010279"/>
    </source>
</evidence>
<evidence type="ECO:0000256" key="14">
    <source>
        <dbReference type="PIRSR" id="PIRSR601384-2"/>
    </source>
</evidence>
<keyword evidence="7 14" id="KW-0479">Metal-binding</keyword>
<dbReference type="GO" id="GO:0006508">
    <property type="term" value="P:proteolysis"/>
    <property type="evidence" value="ECO:0007669"/>
    <property type="project" value="UniProtKB-KW"/>
</dbReference>
<feature type="domain" description="Lysine-specific metallo-endopeptidase" evidence="16">
    <location>
        <begin position="206"/>
        <end position="349"/>
    </location>
</feature>
<evidence type="ECO:0000313" key="17">
    <source>
        <dbReference type="EMBL" id="KAH7368806.1"/>
    </source>
</evidence>
<evidence type="ECO:0000256" key="12">
    <source>
        <dbReference type="ARBA" id="ARBA00023145"/>
    </source>
</evidence>
<dbReference type="CDD" id="cd11008">
    <property type="entry name" value="M35_deuterolysin_like"/>
    <property type="match status" value="1"/>
</dbReference>
<dbReference type="Gene3D" id="2.60.40.2970">
    <property type="match status" value="1"/>
</dbReference>
<keyword evidence="11 15" id="KW-0482">Metalloprotease</keyword>
<comment type="caution">
    <text evidence="17">The sequence shown here is derived from an EMBL/GenBank/DDBJ whole genome shotgun (WGS) entry which is preliminary data.</text>
</comment>
<keyword evidence="18" id="KW-1185">Reference proteome</keyword>
<protein>
    <recommendedName>
        <fullName evidence="15">Neutral protease 2</fullName>
        <ecNumber evidence="15">3.4.24.39</ecNumber>
    </recommendedName>
    <alternativeName>
        <fullName evidence="15">Deuterolysin</fullName>
    </alternativeName>
</protein>